<reference evidence="1 2" key="1">
    <citation type="submission" date="2021-01" db="EMBL/GenBank/DDBJ databases">
        <title>Whole genome shotgun sequence of Planotetraspora kaengkrachanensis NBRC 104272.</title>
        <authorList>
            <person name="Komaki H."/>
            <person name="Tamura T."/>
        </authorList>
    </citation>
    <scope>NUCLEOTIDE SEQUENCE [LARGE SCALE GENOMIC DNA]</scope>
    <source>
        <strain evidence="1 2">NBRC 104272</strain>
    </source>
</reference>
<evidence type="ECO:0000313" key="2">
    <source>
        <dbReference type="Proteomes" id="UP000630097"/>
    </source>
</evidence>
<proteinExistence type="predicted"/>
<comment type="caution">
    <text evidence="1">The sequence shown here is derived from an EMBL/GenBank/DDBJ whole genome shotgun (WGS) entry which is preliminary data.</text>
</comment>
<sequence length="78" mass="8674">MALADELVDSRRRQRDPVLVGLDLAGNSDLHPFTLVVRKRLRQAATRKHLADIHDKLSIVPAIYLGMIRRLPGIGIPG</sequence>
<dbReference type="AlphaFoldDB" id="A0A8J3PPP3"/>
<accession>A0A8J3PPP3</accession>
<dbReference type="EMBL" id="BONV01000001">
    <property type="protein sequence ID" value="GIG77267.1"/>
    <property type="molecule type" value="Genomic_DNA"/>
</dbReference>
<name>A0A8J3PPP3_9ACTN</name>
<protein>
    <submittedName>
        <fullName evidence="1">Uncharacterized protein</fullName>
    </submittedName>
</protein>
<dbReference type="Proteomes" id="UP000630097">
    <property type="component" value="Unassembled WGS sequence"/>
</dbReference>
<keyword evidence="2" id="KW-1185">Reference proteome</keyword>
<organism evidence="1 2">
    <name type="scientific">Planotetraspora kaengkrachanensis</name>
    <dbReference type="NCBI Taxonomy" id="575193"/>
    <lineage>
        <taxon>Bacteria</taxon>
        <taxon>Bacillati</taxon>
        <taxon>Actinomycetota</taxon>
        <taxon>Actinomycetes</taxon>
        <taxon>Streptosporangiales</taxon>
        <taxon>Streptosporangiaceae</taxon>
        <taxon>Planotetraspora</taxon>
    </lineage>
</organism>
<gene>
    <name evidence="1" type="ORF">Pka01_03940</name>
</gene>
<evidence type="ECO:0000313" key="1">
    <source>
        <dbReference type="EMBL" id="GIG77267.1"/>
    </source>
</evidence>